<evidence type="ECO:0000313" key="2">
    <source>
        <dbReference type="EMBL" id="SMP97450.1"/>
    </source>
</evidence>
<dbReference type="NCBIfam" id="TIGR03696">
    <property type="entry name" value="Rhs_assc_core"/>
    <property type="match status" value="1"/>
</dbReference>
<reference evidence="2 3" key="1">
    <citation type="submission" date="2017-05" db="EMBL/GenBank/DDBJ databases">
        <authorList>
            <person name="Varghese N."/>
            <person name="Submissions S."/>
        </authorList>
    </citation>
    <scope>NUCLEOTIDE SEQUENCE [LARGE SCALE GENOMIC DNA]</scope>
    <source>
        <strain evidence="2 3">DSM 18015</strain>
    </source>
</reference>
<name>A0ABY1R6M8_9FLAO</name>
<dbReference type="Proteomes" id="UP001158050">
    <property type="component" value="Unassembled WGS sequence"/>
</dbReference>
<evidence type="ECO:0000259" key="1">
    <source>
        <dbReference type="Pfam" id="PF15638"/>
    </source>
</evidence>
<dbReference type="Gene3D" id="2.180.10.10">
    <property type="entry name" value="RHS repeat-associated core"/>
    <property type="match status" value="1"/>
</dbReference>
<gene>
    <name evidence="2" type="ORF">SAMN05421679_11332</name>
</gene>
<dbReference type="InterPro" id="IPR022385">
    <property type="entry name" value="Rhs_assc_core"/>
</dbReference>
<dbReference type="PANTHER" id="PTHR32305:SF15">
    <property type="entry name" value="PROTEIN RHSA-RELATED"/>
    <property type="match status" value="1"/>
</dbReference>
<accession>A0ABY1R6M8</accession>
<dbReference type="EMBL" id="FXUO01000013">
    <property type="protein sequence ID" value="SMP97450.1"/>
    <property type="molecule type" value="Genomic_DNA"/>
</dbReference>
<organism evidence="2 3">
    <name type="scientific">Epilithonimonas pallida</name>
    <dbReference type="NCBI Taxonomy" id="373671"/>
    <lineage>
        <taxon>Bacteria</taxon>
        <taxon>Pseudomonadati</taxon>
        <taxon>Bacteroidota</taxon>
        <taxon>Flavobacteriia</taxon>
        <taxon>Flavobacteriales</taxon>
        <taxon>Weeksellaceae</taxon>
        <taxon>Chryseobacterium group</taxon>
        <taxon>Epilithonimonas</taxon>
    </lineage>
</organism>
<keyword evidence="3" id="KW-1185">Reference proteome</keyword>
<sequence>MNYHYKYIYSKFISTKTTWGNVRVSYSWNAAINKLEILDRNDYYPFGMNFVAAGAGAVYDPKGSPLNYKFGTKELQETGFYDFGARFYMPDIGRWGVVDPLAEKNTRLTPYHYAANNPIRNIDPDGRMDINFTGEAAKEVFMQLRDAQDERNMRNTQRPPDDHFNANGRFIYRDNKKSNNVIVHSGSRGYLLSQLDYSSRGTRQAVSNILAHYAAGKGMKGYIGVGTFATGIANTNGNGNIFFNSTSLKSGLFNDAYNIRSSINHEIGHRNEKIDGDYSFAAHSKVYLQEAMNPDFAKTTEGYRAGQAASFGLHVLNAANKESSYGINHLNMINTYNQGNTGDVYINTYNPGGLPTGITITPQVGNTYYNTQAYEDISKPQD</sequence>
<protein>
    <submittedName>
        <fullName evidence="2">RHS repeat-associated core domain-containing protein</fullName>
    </submittedName>
</protein>
<evidence type="ECO:0000313" key="3">
    <source>
        <dbReference type="Proteomes" id="UP001158050"/>
    </source>
</evidence>
<comment type="caution">
    <text evidence="2">The sequence shown here is derived from an EMBL/GenBank/DDBJ whole genome shotgun (WGS) entry which is preliminary data.</text>
</comment>
<dbReference type="InterPro" id="IPR050708">
    <property type="entry name" value="T6SS_VgrG/RHS"/>
</dbReference>
<dbReference type="InterPro" id="IPR028914">
    <property type="entry name" value="Tox-MPTase2_dom"/>
</dbReference>
<dbReference type="PANTHER" id="PTHR32305">
    <property type="match status" value="1"/>
</dbReference>
<proteinExistence type="predicted"/>
<dbReference type="RefSeq" id="WP_283418176.1">
    <property type="nucleotide sequence ID" value="NZ_FXUO01000013.1"/>
</dbReference>
<dbReference type="Pfam" id="PF15638">
    <property type="entry name" value="Tox-MPTase2"/>
    <property type="match status" value="1"/>
</dbReference>
<feature type="domain" description="Tox-MPTase2" evidence="1">
    <location>
        <begin position="162"/>
        <end position="342"/>
    </location>
</feature>